<evidence type="ECO:0000313" key="2">
    <source>
        <dbReference type="EMBL" id="KAE8350900.1"/>
    </source>
</evidence>
<organism evidence="2 3">
    <name type="scientific">Aspergillus coremiiformis</name>
    <dbReference type="NCBI Taxonomy" id="138285"/>
    <lineage>
        <taxon>Eukaryota</taxon>
        <taxon>Fungi</taxon>
        <taxon>Dikarya</taxon>
        <taxon>Ascomycota</taxon>
        <taxon>Pezizomycotina</taxon>
        <taxon>Eurotiomycetes</taxon>
        <taxon>Eurotiomycetidae</taxon>
        <taxon>Eurotiales</taxon>
        <taxon>Aspergillaceae</taxon>
        <taxon>Aspergillus</taxon>
        <taxon>Aspergillus subgen. Circumdati</taxon>
    </lineage>
</organism>
<accession>A0A5N6Z4H3</accession>
<dbReference type="Proteomes" id="UP000327118">
    <property type="component" value="Unassembled WGS sequence"/>
</dbReference>
<gene>
    <name evidence="2" type="ORF">BDV28DRAFT_150497</name>
</gene>
<reference evidence="3" key="1">
    <citation type="submission" date="2019-04" db="EMBL/GenBank/DDBJ databases">
        <title>Friends and foes A comparative genomics studyof 23 Aspergillus species from section Flavi.</title>
        <authorList>
            <consortium name="DOE Joint Genome Institute"/>
            <person name="Kjaerbolling I."/>
            <person name="Vesth T."/>
            <person name="Frisvad J.C."/>
            <person name="Nybo J.L."/>
            <person name="Theobald S."/>
            <person name="Kildgaard S."/>
            <person name="Isbrandt T."/>
            <person name="Kuo A."/>
            <person name="Sato A."/>
            <person name="Lyhne E.K."/>
            <person name="Kogle M.E."/>
            <person name="Wiebenga A."/>
            <person name="Kun R.S."/>
            <person name="Lubbers R.J."/>
            <person name="Makela M.R."/>
            <person name="Barry K."/>
            <person name="Chovatia M."/>
            <person name="Clum A."/>
            <person name="Daum C."/>
            <person name="Haridas S."/>
            <person name="He G."/>
            <person name="LaButti K."/>
            <person name="Lipzen A."/>
            <person name="Mondo S."/>
            <person name="Riley R."/>
            <person name="Salamov A."/>
            <person name="Simmons B.A."/>
            <person name="Magnuson J.K."/>
            <person name="Henrissat B."/>
            <person name="Mortensen U.H."/>
            <person name="Larsen T.O."/>
            <person name="Devries R.P."/>
            <person name="Grigoriev I.V."/>
            <person name="Machida M."/>
            <person name="Baker S.E."/>
            <person name="Andersen M.R."/>
        </authorList>
    </citation>
    <scope>NUCLEOTIDE SEQUENCE [LARGE SCALE GENOMIC DNA]</scope>
    <source>
        <strain evidence="3">CBS 553.77</strain>
    </source>
</reference>
<protein>
    <submittedName>
        <fullName evidence="2">Uncharacterized protein</fullName>
    </submittedName>
</protein>
<dbReference type="AlphaFoldDB" id="A0A5N6Z4H3"/>
<proteinExistence type="predicted"/>
<name>A0A5N6Z4H3_9EURO</name>
<feature type="region of interest" description="Disordered" evidence="1">
    <location>
        <begin position="93"/>
        <end position="118"/>
    </location>
</feature>
<evidence type="ECO:0000256" key="1">
    <source>
        <dbReference type="SAM" id="MobiDB-lite"/>
    </source>
</evidence>
<dbReference type="EMBL" id="ML739198">
    <property type="protein sequence ID" value="KAE8350900.1"/>
    <property type="molecule type" value="Genomic_DNA"/>
</dbReference>
<keyword evidence="3" id="KW-1185">Reference proteome</keyword>
<evidence type="ECO:0000313" key="3">
    <source>
        <dbReference type="Proteomes" id="UP000327118"/>
    </source>
</evidence>
<sequence>MPPLWPPPLAVVPSPSNPTQWPSLVQLASLFTENGRRCDLHRASALSITPTLGFVYGDCNSAAFNIAAPLPSSNLNASSVNVVSDSSSSIPVVASSSSVPATPMADPENIPENSYIGHSSRHFDSYRERLRHGHHSLQ</sequence>